<keyword evidence="3" id="KW-1185">Reference proteome</keyword>
<evidence type="ECO:0000256" key="1">
    <source>
        <dbReference type="SAM" id="MobiDB-lite"/>
    </source>
</evidence>
<comment type="caution">
    <text evidence="2">The sequence shown here is derived from an EMBL/GenBank/DDBJ whole genome shotgun (WGS) entry which is preliminary data.</text>
</comment>
<dbReference type="Proteomes" id="UP001283361">
    <property type="component" value="Unassembled WGS sequence"/>
</dbReference>
<organism evidence="2 3">
    <name type="scientific">Elysia crispata</name>
    <name type="common">lettuce slug</name>
    <dbReference type="NCBI Taxonomy" id="231223"/>
    <lineage>
        <taxon>Eukaryota</taxon>
        <taxon>Metazoa</taxon>
        <taxon>Spiralia</taxon>
        <taxon>Lophotrochozoa</taxon>
        <taxon>Mollusca</taxon>
        <taxon>Gastropoda</taxon>
        <taxon>Heterobranchia</taxon>
        <taxon>Euthyneura</taxon>
        <taxon>Panpulmonata</taxon>
        <taxon>Sacoglossa</taxon>
        <taxon>Placobranchoidea</taxon>
        <taxon>Plakobranchidae</taxon>
        <taxon>Elysia</taxon>
    </lineage>
</organism>
<dbReference type="AlphaFoldDB" id="A0AAE1DIF4"/>
<feature type="compositionally biased region" description="Basic residues" evidence="1">
    <location>
        <begin position="1"/>
        <end position="12"/>
    </location>
</feature>
<accession>A0AAE1DIF4</accession>
<reference evidence="2" key="1">
    <citation type="journal article" date="2023" name="G3 (Bethesda)">
        <title>A reference genome for the long-term kleptoplast-retaining sea slug Elysia crispata morphotype clarki.</title>
        <authorList>
            <person name="Eastman K.E."/>
            <person name="Pendleton A.L."/>
            <person name="Shaikh M.A."/>
            <person name="Suttiyut T."/>
            <person name="Ogas R."/>
            <person name="Tomko P."/>
            <person name="Gavelis G."/>
            <person name="Widhalm J.R."/>
            <person name="Wisecaver J.H."/>
        </authorList>
    </citation>
    <scope>NUCLEOTIDE SEQUENCE</scope>
    <source>
        <strain evidence="2">ECLA1</strain>
    </source>
</reference>
<dbReference type="EMBL" id="JAWDGP010003691">
    <property type="protein sequence ID" value="KAK3771692.1"/>
    <property type="molecule type" value="Genomic_DNA"/>
</dbReference>
<protein>
    <submittedName>
        <fullName evidence="2">Uncharacterized protein</fullName>
    </submittedName>
</protein>
<gene>
    <name evidence="2" type="ORF">RRG08_035748</name>
</gene>
<evidence type="ECO:0000313" key="2">
    <source>
        <dbReference type="EMBL" id="KAK3771692.1"/>
    </source>
</evidence>
<sequence>MSSRQSRKKNKEKKMLSDEHGYCYTKSENQCPCEERQKHRDKPASPADQGDNSENMVKQRAISSSGSPGIIPELLNATVTVVGIAAFEVANNHRSASAKGPSPTKSRRWADSGSIILLSHRSHMRRTHHLNLWSMMHQEKKKNICAV</sequence>
<name>A0AAE1DIF4_9GAST</name>
<feature type="region of interest" description="Disordered" evidence="1">
    <location>
        <begin position="1"/>
        <end position="70"/>
    </location>
</feature>
<proteinExistence type="predicted"/>
<evidence type="ECO:0000313" key="3">
    <source>
        <dbReference type="Proteomes" id="UP001283361"/>
    </source>
</evidence>